<dbReference type="EMBL" id="CAMAPF010000913">
    <property type="protein sequence ID" value="CAH9118715.1"/>
    <property type="molecule type" value="Genomic_DNA"/>
</dbReference>
<dbReference type="Gene3D" id="2.60.40.420">
    <property type="entry name" value="Cupredoxins - blue copper proteins"/>
    <property type="match status" value="1"/>
</dbReference>
<evidence type="ECO:0000259" key="2">
    <source>
        <dbReference type="PROSITE" id="PS51485"/>
    </source>
</evidence>
<feature type="domain" description="Phytocyanin" evidence="2">
    <location>
        <begin position="36"/>
        <end position="133"/>
    </location>
</feature>
<dbReference type="Pfam" id="PF02298">
    <property type="entry name" value="Cu_bind_like"/>
    <property type="match status" value="1"/>
</dbReference>
<gene>
    <name evidence="3" type="ORF">CEPIT_LOCUS22361</name>
</gene>
<dbReference type="InterPro" id="IPR008972">
    <property type="entry name" value="Cupredoxin"/>
</dbReference>
<dbReference type="InterPro" id="IPR003245">
    <property type="entry name" value="Phytocyanin_dom"/>
</dbReference>
<keyword evidence="1" id="KW-0472">Membrane</keyword>
<feature type="transmembrane region" description="Helical" evidence="1">
    <location>
        <begin position="15"/>
        <end position="38"/>
    </location>
</feature>
<protein>
    <recommendedName>
        <fullName evidence="2">Phytocyanin domain-containing protein</fullName>
    </recommendedName>
</protein>
<name>A0AAV0E8E5_9ASTE</name>
<keyword evidence="1" id="KW-0812">Transmembrane</keyword>
<evidence type="ECO:0000256" key="1">
    <source>
        <dbReference type="SAM" id="Phobius"/>
    </source>
</evidence>
<dbReference type="PROSITE" id="PS51485">
    <property type="entry name" value="PHYTOCYANIN"/>
    <property type="match status" value="1"/>
</dbReference>
<evidence type="ECO:0000313" key="3">
    <source>
        <dbReference type="EMBL" id="CAH9118715.1"/>
    </source>
</evidence>
<comment type="caution">
    <text evidence="3">The sequence shown here is derived from an EMBL/GenBank/DDBJ whole genome shotgun (WGS) entry which is preliminary data.</text>
</comment>
<organism evidence="3 4">
    <name type="scientific">Cuscuta epithymum</name>
    <dbReference type="NCBI Taxonomy" id="186058"/>
    <lineage>
        <taxon>Eukaryota</taxon>
        <taxon>Viridiplantae</taxon>
        <taxon>Streptophyta</taxon>
        <taxon>Embryophyta</taxon>
        <taxon>Tracheophyta</taxon>
        <taxon>Spermatophyta</taxon>
        <taxon>Magnoliopsida</taxon>
        <taxon>eudicotyledons</taxon>
        <taxon>Gunneridae</taxon>
        <taxon>Pentapetalae</taxon>
        <taxon>asterids</taxon>
        <taxon>lamiids</taxon>
        <taxon>Solanales</taxon>
        <taxon>Convolvulaceae</taxon>
        <taxon>Cuscuteae</taxon>
        <taxon>Cuscuta</taxon>
        <taxon>Cuscuta subgen. Cuscuta</taxon>
    </lineage>
</organism>
<keyword evidence="1" id="KW-1133">Transmembrane helix</keyword>
<dbReference type="InterPro" id="IPR039391">
    <property type="entry name" value="Phytocyanin-like"/>
</dbReference>
<proteinExistence type="predicted"/>
<accession>A0AAV0E8E5</accession>
<dbReference type="PANTHER" id="PTHR33021:SF14">
    <property type="entry name" value="OS01G0272700 PROTEIN"/>
    <property type="match status" value="1"/>
</dbReference>
<dbReference type="GO" id="GO:0005886">
    <property type="term" value="C:plasma membrane"/>
    <property type="evidence" value="ECO:0007669"/>
    <property type="project" value="TreeGrafter"/>
</dbReference>
<evidence type="ECO:0000313" key="4">
    <source>
        <dbReference type="Proteomes" id="UP001152523"/>
    </source>
</evidence>
<keyword evidence="4" id="KW-1185">Reference proteome</keyword>
<reference evidence="3" key="1">
    <citation type="submission" date="2022-07" db="EMBL/GenBank/DDBJ databases">
        <authorList>
            <person name="Macas J."/>
            <person name="Novak P."/>
            <person name="Neumann P."/>
        </authorList>
    </citation>
    <scope>NUCLEOTIDE SEQUENCE</scope>
</reference>
<dbReference type="SUPFAM" id="SSF49503">
    <property type="entry name" value="Cupredoxins"/>
    <property type="match status" value="1"/>
</dbReference>
<dbReference type="Proteomes" id="UP001152523">
    <property type="component" value="Unassembled WGS sequence"/>
</dbReference>
<dbReference type="PANTHER" id="PTHR33021">
    <property type="entry name" value="BLUE COPPER PROTEIN"/>
    <property type="match status" value="1"/>
</dbReference>
<dbReference type="GO" id="GO:0009055">
    <property type="term" value="F:electron transfer activity"/>
    <property type="evidence" value="ECO:0007669"/>
    <property type="project" value="InterPro"/>
</dbReference>
<sequence length="133" mass="15001">MEQNGLSCIRFSRNIQIVVFALILLTSMTAVMVSSFQFEVGGKNGWTKPTENESETYNEWAVQNRFRIGGTLFFKYKNDSVEEVSASNHFTCNVLNPMVKFSDMMERRFSRSGGRGCFIPLAGVLVIAEPARN</sequence>
<dbReference type="AlphaFoldDB" id="A0AAV0E8E5"/>